<accession>A0A0A3XL28</accession>
<evidence type="ECO:0008006" key="3">
    <source>
        <dbReference type="Google" id="ProtNLM"/>
    </source>
</evidence>
<dbReference type="EMBL" id="JRPN01000028">
    <property type="protein sequence ID" value="KGT75025.1"/>
    <property type="molecule type" value="Genomic_DNA"/>
</dbReference>
<reference evidence="1 2" key="1">
    <citation type="submission" date="2014-09" db="EMBL/GenBank/DDBJ databases">
        <title>Draft genome of Bradyrhizobium japonicum Is-34.</title>
        <authorList>
            <person name="Tsurumaru H."/>
            <person name="Yamakawa T."/>
            <person name="Hashimoto S."/>
            <person name="Okizaki K."/>
            <person name="Kanesaki Y."/>
            <person name="Yoshikawa H."/>
            <person name="Yajima S."/>
        </authorList>
    </citation>
    <scope>NUCLEOTIDE SEQUENCE [LARGE SCALE GENOMIC DNA]</scope>
    <source>
        <strain evidence="1 2">Is-34</strain>
    </source>
</reference>
<organism evidence="1 2">
    <name type="scientific">Bradyrhizobium japonicum</name>
    <dbReference type="NCBI Taxonomy" id="375"/>
    <lineage>
        <taxon>Bacteria</taxon>
        <taxon>Pseudomonadati</taxon>
        <taxon>Pseudomonadota</taxon>
        <taxon>Alphaproteobacteria</taxon>
        <taxon>Hyphomicrobiales</taxon>
        <taxon>Nitrobacteraceae</taxon>
        <taxon>Bradyrhizobium</taxon>
    </lineage>
</organism>
<dbReference type="Gene3D" id="3.30.70.100">
    <property type="match status" value="1"/>
</dbReference>
<proteinExistence type="predicted"/>
<evidence type="ECO:0000313" key="2">
    <source>
        <dbReference type="Proteomes" id="UP000030377"/>
    </source>
</evidence>
<name>A0A0A3XL28_BRAJP</name>
<dbReference type="Proteomes" id="UP000030377">
    <property type="component" value="Unassembled WGS sequence"/>
</dbReference>
<dbReference type="AlphaFoldDB" id="A0A0A3XL28"/>
<gene>
    <name evidence="1" type="ORF">MA20_37455</name>
</gene>
<evidence type="ECO:0000313" key="1">
    <source>
        <dbReference type="EMBL" id="KGT75025.1"/>
    </source>
</evidence>
<dbReference type="eggNOG" id="ENOG5031155">
    <property type="taxonomic scope" value="Bacteria"/>
</dbReference>
<sequence length="99" mass="11421">MPIVQFTRFKTDKVEETVQIIRQAKKIFEKHGAEFLRLSRFHTGHWAGELLVTTRYSNWEVYGKVQEAVSKDPEFAQLQADGMKIAELQGRNIAVSIDL</sequence>
<protein>
    <recommendedName>
        <fullName evidence="3">NIPSNAP domain-containing protein</fullName>
    </recommendedName>
</protein>
<comment type="caution">
    <text evidence="1">The sequence shown here is derived from an EMBL/GenBank/DDBJ whole genome shotgun (WGS) entry which is preliminary data.</text>
</comment>
<dbReference type="RefSeq" id="WP_028155978.1">
    <property type="nucleotide sequence ID" value="NZ_CP081350.1"/>
</dbReference>